<accession>A0ABP3D3N9</accession>
<evidence type="ECO:0000256" key="1">
    <source>
        <dbReference type="ARBA" id="ARBA00022679"/>
    </source>
</evidence>
<keyword evidence="5" id="KW-1133">Transmembrane helix</keyword>
<dbReference type="PANTHER" id="PTHR24421:SF63">
    <property type="entry name" value="SENSOR HISTIDINE KINASE DESK"/>
    <property type="match status" value="1"/>
</dbReference>
<name>A0ABP3D3N9_9ACTN</name>
<keyword evidence="2" id="KW-0418">Kinase</keyword>
<keyword evidence="3" id="KW-0902">Two-component regulatory system</keyword>
<dbReference type="RefSeq" id="WP_344647027.1">
    <property type="nucleotide sequence ID" value="NZ_BAAAGX010000003.1"/>
</dbReference>
<feature type="domain" description="Signal transduction histidine kinase subgroup 3 dimerisation and phosphoacceptor" evidence="6">
    <location>
        <begin position="187"/>
        <end position="245"/>
    </location>
</feature>
<gene>
    <name evidence="7" type="ORF">GCM10009539_04560</name>
</gene>
<dbReference type="InterPro" id="IPR036890">
    <property type="entry name" value="HATPase_C_sf"/>
</dbReference>
<dbReference type="InterPro" id="IPR050482">
    <property type="entry name" value="Sensor_HK_TwoCompSys"/>
</dbReference>
<organism evidence="7 8">
    <name type="scientific">Cryptosporangium japonicum</name>
    <dbReference type="NCBI Taxonomy" id="80872"/>
    <lineage>
        <taxon>Bacteria</taxon>
        <taxon>Bacillati</taxon>
        <taxon>Actinomycetota</taxon>
        <taxon>Actinomycetes</taxon>
        <taxon>Cryptosporangiales</taxon>
        <taxon>Cryptosporangiaceae</taxon>
        <taxon>Cryptosporangium</taxon>
    </lineage>
</organism>
<evidence type="ECO:0000313" key="7">
    <source>
        <dbReference type="EMBL" id="GAA0222444.1"/>
    </source>
</evidence>
<feature type="transmembrane region" description="Helical" evidence="5">
    <location>
        <begin position="118"/>
        <end position="135"/>
    </location>
</feature>
<dbReference type="SUPFAM" id="SSF55874">
    <property type="entry name" value="ATPase domain of HSP90 chaperone/DNA topoisomerase II/histidine kinase"/>
    <property type="match status" value="1"/>
</dbReference>
<dbReference type="Pfam" id="PF07730">
    <property type="entry name" value="HisKA_3"/>
    <property type="match status" value="1"/>
</dbReference>
<dbReference type="InterPro" id="IPR011712">
    <property type="entry name" value="Sig_transdc_His_kin_sub3_dim/P"/>
</dbReference>
<evidence type="ECO:0000313" key="8">
    <source>
        <dbReference type="Proteomes" id="UP001500967"/>
    </source>
</evidence>
<dbReference type="PANTHER" id="PTHR24421">
    <property type="entry name" value="NITRATE/NITRITE SENSOR PROTEIN NARX-RELATED"/>
    <property type="match status" value="1"/>
</dbReference>
<feature type="transmembrane region" description="Helical" evidence="5">
    <location>
        <begin position="46"/>
        <end position="65"/>
    </location>
</feature>
<evidence type="ECO:0000256" key="3">
    <source>
        <dbReference type="ARBA" id="ARBA00023012"/>
    </source>
</evidence>
<dbReference type="Proteomes" id="UP001500967">
    <property type="component" value="Unassembled WGS sequence"/>
</dbReference>
<keyword evidence="5" id="KW-0472">Membrane</keyword>
<evidence type="ECO:0000256" key="2">
    <source>
        <dbReference type="ARBA" id="ARBA00022777"/>
    </source>
</evidence>
<dbReference type="Gene3D" id="3.30.565.10">
    <property type="entry name" value="Histidine kinase-like ATPase, C-terminal domain"/>
    <property type="match status" value="1"/>
</dbReference>
<reference evidence="8" key="1">
    <citation type="journal article" date="2019" name="Int. J. Syst. Evol. Microbiol.">
        <title>The Global Catalogue of Microorganisms (GCM) 10K type strain sequencing project: providing services to taxonomists for standard genome sequencing and annotation.</title>
        <authorList>
            <consortium name="The Broad Institute Genomics Platform"/>
            <consortium name="The Broad Institute Genome Sequencing Center for Infectious Disease"/>
            <person name="Wu L."/>
            <person name="Ma J."/>
        </authorList>
    </citation>
    <scope>NUCLEOTIDE SEQUENCE [LARGE SCALE GENOMIC DNA]</scope>
    <source>
        <strain evidence="8">JCM 10425</strain>
    </source>
</reference>
<feature type="region of interest" description="Disordered" evidence="4">
    <location>
        <begin position="377"/>
        <end position="402"/>
    </location>
</feature>
<sequence>MFRWSRSTAPGEVAAVVGVWLLVTLMLFLSVGQAGAQRLQENLTVPVEAICDVLSVVVAGCYLRLATLFDRGLRGREIQVLMWIQVVASLVVLGLGSAWTMLALALAAALLVAVGRRGLLVVALLCAADVALLLVKSDGTPVAAWLAIPATVFVAGCGLYAVTWLRIVLHELRRTREEMARARVDEERLRISRELHDLLGRTLVAVSLRNEAALRLLDSDLERCRAQLTALRSLVIDGQARLRSLTSGPALISLDDELASARELFDLLGVRVEIAAVEVEDRVVDQLLAAVVRETVTNTLKHGRPTWCRIGIQRQSAAIVATVVNNGVVPSSDDGAHTGLDGIRVRVAALHGEVSAEAVAGGQFRVVVRIPYVGADSPLPQDEEPARAGTTEPLAGRPAVRS</sequence>
<comment type="caution">
    <text evidence="7">The sequence shown here is derived from an EMBL/GenBank/DDBJ whole genome shotgun (WGS) entry which is preliminary data.</text>
</comment>
<keyword evidence="1" id="KW-0808">Transferase</keyword>
<dbReference type="EMBL" id="BAAAGX010000003">
    <property type="protein sequence ID" value="GAA0222444.1"/>
    <property type="molecule type" value="Genomic_DNA"/>
</dbReference>
<dbReference type="CDD" id="cd16917">
    <property type="entry name" value="HATPase_UhpB-NarQ-NarX-like"/>
    <property type="match status" value="1"/>
</dbReference>
<protein>
    <recommendedName>
        <fullName evidence="6">Signal transduction histidine kinase subgroup 3 dimerisation and phosphoacceptor domain-containing protein</fullName>
    </recommendedName>
</protein>
<dbReference type="Gene3D" id="1.20.5.1930">
    <property type="match status" value="1"/>
</dbReference>
<evidence type="ECO:0000256" key="4">
    <source>
        <dbReference type="SAM" id="MobiDB-lite"/>
    </source>
</evidence>
<keyword evidence="5" id="KW-0812">Transmembrane</keyword>
<feature type="transmembrane region" description="Helical" evidence="5">
    <location>
        <begin position="86"/>
        <end position="112"/>
    </location>
</feature>
<evidence type="ECO:0000259" key="6">
    <source>
        <dbReference type="Pfam" id="PF07730"/>
    </source>
</evidence>
<evidence type="ECO:0000256" key="5">
    <source>
        <dbReference type="SAM" id="Phobius"/>
    </source>
</evidence>
<proteinExistence type="predicted"/>
<keyword evidence="8" id="KW-1185">Reference proteome</keyword>
<feature type="transmembrane region" description="Helical" evidence="5">
    <location>
        <begin position="142"/>
        <end position="165"/>
    </location>
</feature>